<dbReference type="GO" id="GO:0036440">
    <property type="term" value="F:citrate synthase activity"/>
    <property type="evidence" value="ECO:0007669"/>
    <property type="project" value="UniProtKB-EC"/>
</dbReference>
<sequence length="410" mass="43684">MSMDSDLIPAAEACRLLGISPATLYAYVSRGLLESRPGRAHRSRVYRRQEVERLAQRKRLGRGAARGAAQSLDRGLPVMETRISLIRPDGPYYRGRSAVALARAGATLEDPARLLWDCGSQDPFADPPGDWPARLAPLANAAELPPLSRAMAVTPLRALRVPPSFQADQAPRRALAATRLRQNAGLLVARRPAGPVHRLLAGTWRPGDEAFAELVRAALVLCADHELNVSAFAARVVASTGAHLHATVCAGLSALAGPRHGGATARVCALLEDARQSRDVRRLVAVRWQQGEDLPGFGHALYPAGDPRAAELLAMLRAMPADPATMELVEAVVAAAAEVSGRRPNVDFTLAALCLAHGLTATHALSLFAAGRVAGWLAHALEQQTLGRLIRPRARYTGLPPDGDADAPHD</sequence>
<comment type="pathway">
    <text evidence="1">Carbohydrate metabolism; tricarboxylic acid cycle; isocitrate from oxaloacetate: step 1/2.</text>
</comment>
<organism evidence="6 7">
    <name type="scientific">Pseudoxanthomonas taiwanensis</name>
    <dbReference type="NCBI Taxonomy" id="176598"/>
    <lineage>
        <taxon>Bacteria</taxon>
        <taxon>Pseudomonadati</taxon>
        <taxon>Pseudomonadota</taxon>
        <taxon>Gammaproteobacteria</taxon>
        <taxon>Lysobacterales</taxon>
        <taxon>Lysobacteraceae</taxon>
        <taxon>Pseudoxanthomonas</taxon>
    </lineage>
</organism>
<gene>
    <name evidence="6" type="ORF">CR938_08040</name>
</gene>
<dbReference type="PANTHER" id="PTHR11739">
    <property type="entry name" value="CITRATE SYNTHASE"/>
    <property type="match status" value="1"/>
</dbReference>
<dbReference type="GO" id="GO:0005975">
    <property type="term" value="P:carbohydrate metabolic process"/>
    <property type="evidence" value="ECO:0007669"/>
    <property type="project" value="TreeGrafter"/>
</dbReference>
<dbReference type="AlphaFoldDB" id="A0A921P0N1"/>
<dbReference type="Gene3D" id="1.10.230.10">
    <property type="entry name" value="Cytochrome P450-Terp, domain 2"/>
    <property type="match status" value="1"/>
</dbReference>
<dbReference type="Gene3D" id="1.10.1660.10">
    <property type="match status" value="1"/>
</dbReference>
<dbReference type="InterPro" id="IPR036969">
    <property type="entry name" value="Citrate_synthase_sf"/>
</dbReference>
<comment type="caution">
    <text evidence="6">The sequence shown here is derived from an EMBL/GenBank/DDBJ whole genome shotgun (WGS) entry which is preliminary data.</text>
</comment>
<accession>A0A921P0N1</accession>
<dbReference type="Proteomes" id="UP000717981">
    <property type="component" value="Unassembled WGS sequence"/>
</dbReference>
<dbReference type="CDD" id="cd06102">
    <property type="entry name" value="citrate_synt_like_2"/>
    <property type="match status" value="1"/>
</dbReference>
<comment type="similarity">
    <text evidence="2">Belongs to the citrate synthase family.</text>
</comment>
<name>A0A921P0N1_9GAMM</name>
<feature type="domain" description="Helix-turn-helix" evidence="5">
    <location>
        <begin position="11"/>
        <end position="58"/>
    </location>
</feature>
<dbReference type="Pfam" id="PF12728">
    <property type="entry name" value="HTH_17"/>
    <property type="match status" value="1"/>
</dbReference>
<dbReference type="InterPro" id="IPR041657">
    <property type="entry name" value="HTH_17"/>
</dbReference>
<dbReference type="GO" id="GO:0006099">
    <property type="term" value="P:tricarboxylic acid cycle"/>
    <property type="evidence" value="ECO:0007669"/>
    <property type="project" value="TreeGrafter"/>
</dbReference>
<evidence type="ECO:0000313" key="7">
    <source>
        <dbReference type="Proteomes" id="UP000717981"/>
    </source>
</evidence>
<dbReference type="OrthoDB" id="9800864at2"/>
<dbReference type="SUPFAM" id="SSF48256">
    <property type="entry name" value="Citrate synthase"/>
    <property type="match status" value="1"/>
</dbReference>
<dbReference type="InterPro" id="IPR002020">
    <property type="entry name" value="Citrate_synthase"/>
</dbReference>
<dbReference type="InterPro" id="IPR016143">
    <property type="entry name" value="Citrate_synth-like_sm_a-sub"/>
</dbReference>
<proteinExistence type="inferred from homology"/>
<reference evidence="6" key="1">
    <citation type="submission" date="2017-10" db="EMBL/GenBank/DDBJ databases">
        <title>Whole genome sequencing of members of genus Pseudoxanthomonas.</title>
        <authorList>
            <person name="Kumar S."/>
            <person name="Bansal K."/>
            <person name="Kaur A."/>
            <person name="Patil P."/>
            <person name="Sharma S."/>
            <person name="Patil P.B."/>
        </authorList>
    </citation>
    <scope>NUCLEOTIDE SEQUENCE</scope>
    <source>
        <strain evidence="6">DSM 22914</strain>
    </source>
</reference>
<protein>
    <recommendedName>
        <fullName evidence="3">citrate synthase (unknown stereospecificity)</fullName>
        <ecNumber evidence="3">2.3.3.16</ecNumber>
    </recommendedName>
</protein>
<dbReference type="Pfam" id="PF00285">
    <property type="entry name" value="Citrate_synt"/>
    <property type="match status" value="1"/>
</dbReference>
<evidence type="ECO:0000256" key="1">
    <source>
        <dbReference type="ARBA" id="ARBA00004751"/>
    </source>
</evidence>
<evidence type="ECO:0000256" key="2">
    <source>
        <dbReference type="ARBA" id="ARBA00010566"/>
    </source>
</evidence>
<evidence type="ECO:0000256" key="3">
    <source>
        <dbReference type="ARBA" id="ARBA00012972"/>
    </source>
</evidence>
<evidence type="ECO:0000313" key="6">
    <source>
        <dbReference type="EMBL" id="KAF1688874.1"/>
    </source>
</evidence>
<dbReference type="InterPro" id="IPR016142">
    <property type="entry name" value="Citrate_synth-like_lrg_a-sub"/>
</dbReference>
<dbReference type="EMBL" id="PDWK01000033">
    <property type="protein sequence ID" value="KAF1688874.1"/>
    <property type="molecule type" value="Genomic_DNA"/>
</dbReference>
<evidence type="ECO:0000259" key="5">
    <source>
        <dbReference type="Pfam" id="PF12728"/>
    </source>
</evidence>
<dbReference type="SUPFAM" id="SSF46955">
    <property type="entry name" value="Putative DNA-binding domain"/>
    <property type="match status" value="1"/>
</dbReference>
<keyword evidence="4" id="KW-0808">Transferase</keyword>
<dbReference type="PANTHER" id="PTHR11739:SF4">
    <property type="entry name" value="CITRATE SYNTHASE, PEROXISOMAL"/>
    <property type="match status" value="1"/>
</dbReference>
<keyword evidence="7" id="KW-1185">Reference proteome</keyword>
<dbReference type="GO" id="GO:0005829">
    <property type="term" value="C:cytosol"/>
    <property type="evidence" value="ECO:0007669"/>
    <property type="project" value="TreeGrafter"/>
</dbReference>
<dbReference type="EC" id="2.3.3.16" evidence="3"/>
<dbReference type="InterPro" id="IPR009061">
    <property type="entry name" value="DNA-bd_dom_put_sf"/>
</dbReference>
<dbReference type="PRINTS" id="PR00143">
    <property type="entry name" value="CITRTSNTHASE"/>
</dbReference>
<dbReference type="Gene3D" id="1.10.580.10">
    <property type="entry name" value="Citrate Synthase, domain 1"/>
    <property type="match status" value="1"/>
</dbReference>
<evidence type="ECO:0000256" key="4">
    <source>
        <dbReference type="ARBA" id="ARBA00022679"/>
    </source>
</evidence>